<dbReference type="AlphaFoldDB" id="A0A0D0AIW7"/>
<proteinExistence type="predicted"/>
<dbReference type="Proteomes" id="UP000054485">
    <property type="component" value="Unassembled WGS sequence"/>
</dbReference>
<dbReference type="InParanoid" id="A0A0D0AIW7"/>
<sequence>MANSLHPSTVSCPFHISGITVDFSNSKTNVESAEVRTGKSHSQIEREGGKSFRRTFSPPM</sequence>
<dbReference type="EMBL" id="KN836539">
    <property type="protein sequence ID" value="KIK31913.1"/>
    <property type="molecule type" value="Genomic_DNA"/>
</dbReference>
<keyword evidence="3" id="KW-1185">Reference proteome</keyword>
<protein>
    <submittedName>
        <fullName evidence="2">Uncharacterized protein</fullName>
    </submittedName>
</protein>
<evidence type="ECO:0000313" key="3">
    <source>
        <dbReference type="Proteomes" id="UP000054485"/>
    </source>
</evidence>
<feature type="compositionally biased region" description="Basic and acidic residues" evidence="1">
    <location>
        <begin position="33"/>
        <end position="50"/>
    </location>
</feature>
<dbReference type="HOGENOM" id="CLU_2943339_0_0_1"/>
<reference evidence="3" key="2">
    <citation type="submission" date="2015-01" db="EMBL/GenBank/DDBJ databases">
        <title>Evolutionary Origins and Diversification of the Mycorrhizal Mutualists.</title>
        <authorList>
            <consortium name="DOE Joint Genome Institute"/>
            <consortium name="Mycorrhizal Genomics Consortium"/>
            <person name="Kohler A."/>
            <person name="Kuo A."/>
            <person name="Nagy L.G."/>
            <person name="Floudas D."/>
            <person name="Copeland A."/>
            <person name="Barry K.W."/>
            <person name="Cichocki N."/>
            <person name="Veneault-Fourrey C."/>
            <person name="LaButti K."/>
            <person name="Lindquist E.A."/>
            <person name="Lipzen A."/>
            <person name="Lundell T."/>
            <person name="Morin E."/>
            <person name="Murat C."/>
            <person name="Riley R."/>
            <person name="Ohm R."/>
            <person name="Sun H."/>
            <person name="Tunlid A."/>
            <person name="Henrissat B."/>
            <person name="Grigoriev I.V."/>
            <person name="Hibbett D.S."/>
            <person name="Martin F."/>
        </authorList>
    </citation>
    <scope>NUCLEOTIDE SEQUENCE [LARGE SCALE GENOMIC DNA]</scope>
    <source>
        <strain evidence="3">UH-Slu-Lm8-n1</strain>
    </source>
</reference>
<organism evidence="2 3">
    <name type="scientific">Suillus luteus UH-Slu-Lm8-n1</name>
    <dbReference type="NCBI Taxonomy" id="930992"/>
    <lineage>
        <taxon>Eukaryota</taxon>
        <taxon>Fungi</taxon>
        <taxon>Dikarya</taxon>
        <taxon>Basidiomycota</taxon>
        <taxon>Agaricomycotina</taxon>
        <taxon>Agaricomycetes</taxon>
        <taxon>Agaricomycetidae</taxon>
        <taxon>Boletales</taxon>
        <taxon>Suillineae</taxon>
        <taxon>Suillaceae</taxon>
        <taxon>Suillus</taxon>
    </lineage>
</organism>
<evidence type="ECO:0000313" key="2">
    <source>
        <dbReference type="EMBL" id="KIK31913.1"/>
    </source>
</evidence>
<name>A0A0D0AIW7_9AGAM</name>
<accession>A0A0D0AIW7</accession>
<reference evidence="2 3" key="1">
    <citation type="submission" date="2014-04" db="EMBL/GenBank/DDBJ databases">
        <authorList>
            <consortium name="DOE Joint Genome Institute"/>
            <person name="Kuo A."/>
            <person name="Ruytinx J."/>
            <person name="Rineau F."/>
            <person name="Colpaert J."/>
            <person name="Kohler A."/>
            <person name="Nagy L.G."/>
            <person name="Floudas D."/>
            <person name="Copeland A."/>
            <person name="Barry K.W."/>
            <person name="Cichocki N."/>
            <person name="Veneault-Fourrey C."/>
            <person name="LaButti K."/>
            <person name="Lindquist E.A."/>
            <person name="Lipzen A."/>
            <person name="Lundell T."/>
            <person name="Morin E."/>
            <person name="Murat C."/>
            <person name="Sun H."/>
            <person name="Tunlid A."/>
            <person name="Henrissat B."/>
            <person name="Grigoriev I.V."/>
            <person name="Hibbett D.S."/>
            <person name="Martin F."/>
            <person name="Nordberg H.P."/>
            <person name="Cantor M.N."/>
            <person name="Hua S.X."/>
        </authorList>
    </citation>
    <scope>NUCLEOTIDE SEQUENCE [LARGE SCALE GENOMIC DNA]</scope>
    <source>
        <strain evidence="2 3">UH-Slu-Lm8-n1</strain>
    </source>
</reference>
<gene>
    <name evidence="2" type="ORF">CY34DRAFT_814464</name>
</gene>
<evidence type="ECO:0000256" key="1">
    <source>
        <dbReference type="SAM" id="MobiDB-lite"/>
    </source>
</evidence>
<feature type="region of interest" description="Disordered" evidence="1">
    <location>
        <begin position="32"/>
        <end position="60"/>
    </location>
</feature>
<dbReference type="OrthoDB" id="2658245at2759"/>